<dbReference type="EMBL" id="GG676850">
    <property type="protein sequence ID" value="EER11313.1"/>
    <property type="molecule type" value="Genomic_DNA"/>
</dbReference>
<dbReference type="InterPro" id="IPR015422">
    <property type="entry name" value="PyrdxlP-dep_Trfase_small"/>
</dbReference>
<dbReference type="InterPro" id="IPR015424">
    <property type="entry name" value="PyrdxlP-dep_Trfase"/>
</dbReference>
<proteinExistence type="predicted"/>
<dbReference type="RefSeq" id="XP_002779518.1">
    <property type="nucleotide sequence ID" value="XM_002779472.1"/>
</dbReference>
<dbReference type="OrthoDB" id="10260828at2759"/>
<reference evidence="1 2" key="1">
    <citation type="submission" date="2008-07" db="EMBL/GenBank/DDBJ databases">
        <authorList>
            <person name="El-Sayed N."/>
            <person name="Caler E."/>
            <person name="Inman J."/>
            <person name="Amedeo P."/>
            <person name="Hass B."/>
            <person name="Wortman J."/>
        </authorList>
    </citation>
    <scope>NUCLEOTIDE SEQUENCE [LARGE SCALE GENOMIC DNA]</scope>
    <source>
        <strain evidence="2">ATCC 50983 / TXsc</strain>
    </source>
</reference>
<evidence type="ECO:0000313" key="2">
    <source>
        <dbReference type="Proteomes" id="UP000007800"/>
    </source>
</evidence>
<sequence length="57" mass="6534">MTGNPRACAVTSAVLKEIYNNPNIRQNIVDMGKYAVDQYKRLQDKFPHAVTNIFSKY</sequence>
<evidence type="ECO:0000313" key="1">
    <source>
        <dbReference type="EMBL" id="EER11313.1"/>
    </source>
</evidence>
<dbReference type="Gene3D" id="3.90.1150.10">
    <property type="entry name" value="Aspartate Aminotransferase, domain 1"/>
    <property type="match status" value="1"/>
</dbReference>
<gene>
    <name evidence="1" type="ORF">Pmar_PMAR008573</name>
</gene>
<protein>
    <recommendedName>
        <fullName evidence="3">Ornithine aminotransferase</fullName>
    </recommendedName>
</protein>
<keyword evidence="2" id="KW-1185">Reference proteome</keyword>
<dbReference type="GeneID" id="9046593"/>
<dbReference type="Proteomes" id="UP000007800">
    <property type="component" value="Unassembled WGS sequence"/>
</dbReference>
<dbReference type="SUPFAM" id="SSF53383">
    <property type="entry name" value="PLP-dependent transferases"/>
    <property type="match status" value="1"/>
</dbReference>
<organism evidence="2">
    <name type="scientific">Perkinsus marinus (strain ATCC 50983 / TXsc)</name>
    <dbReference type="NCBI Taxonomy" id="423536"/>
    <lineage>
        <taxon>Eukaryota</taxon>
        <taxon>Sar</taxon>
        <taxon>Alveolata</taxon>
        <taxon>Perkinsozoa</taxon>
        <taxon>Perkinsea</taxon>
        <taxon>Perkinsida</taxon>
        <taxon>Perkinsidae</taxon>
        <taxon>Perkinsus</taxon>
    </lineage>
</organism>
<dbReference type="AlphaFoldDB" id="C5KW30"/>
<dbReference type="InParanoid" id="C5KW30"/>
<name>C5KW30_PERM5</name>
<accession>C5KW30</accession>
<evidence type="ECO:0008006" key="3">
    <source>
        <dbReference type="Google" id="ProtNLM"/>
    </source>
</evidence>